<proteinExistence type="predicted"/>
<organism evidence="2 3">
    <name type="scientific">Candidatus Auribacter fodinae</name>
    <dbReference type="NCBI Taxonomy" id="2093366"/>
    <lineage>
        <taxon>Bacteria</taxon>
        <taxon>Pseudomonadati</taxon>
        <taxon>Candidatus Auribacterota</taxon>
        <taxon>Candidatus Auribacteria</taxon>
        <taxon>Candidatus Auribacterales</taxon>
        <taxon>Candidatus Auribacteraceae</taxon>
        <taxon>Candidatus Auribacter</taxon>
    </lineage>
</organism>
<dbReference type="Proteomes" id="UP000266426">
    <property type="component" value="Unassembled WGS sequence"/>
</dbReference>
<feature type="chain" id="PRO_5017196373" evidence="1">
    <location>
        <begin position="23"/>
        <end position="122"/>
    </location>
</feature>
<protein>
    <submittedName>
        <fullName evidence="2">Uncharacterized protein</fullName>
    </submittedName>
</protein>
<name>A0A3A4R3Z0_9BACT</name>
<comment type="caution">
    <text evidence="2">The sequence shown here is derived from an EMBL/GenBank/DDBJ whole genome shotgun (WGS) entry which is preliminary data.</text>
</comment>
<dbReference type="AlphaFoldDB" id="A0A3A4R3Z0"/>
<evidence type="ECO:0000256" key="1">
    <source>
        <dbReference type="SAM" id="SignalP"/>
    </source>
</evidence>
<accession>A0A3A4R3Z0</accession>
<reference evidence="2 3" key="1">
    <citation type="journal article" date="2017" name="ISME J.">
        <title>Energy and carbon metabolisms in a deep terrestrial subsurface fluid microbial community.</title>
        <authorList>
            <person name="Momper L."/>
            <person name="Jungbluth S.P."/>
            <person name="Lee M.D."/>
            <person name="Amend J.P."/>
        </authorList>
    </citation>
    <scope>NUCLEOTIDE SEQUENCE [LARGE SCALE GENOMIC DNA]</scope>
    <source>
        <strain evidence="2">SURF_26</strain>
    </source>
</reference>
<evidence type="ECO:0000313" key="2">
    <source>
        <dbReference type="EMBL" id="RJP57008.1"/>
    </source>
</evidence>
<evidence type="ECO:0000313" key="3">
    <source>
        <dbReference type="Proteomes" id="UP000266426"/>
    </source>
</evidence>
<dbReference type="EMBL" id="QZJZ01000087">
    <property type="protein sequence ID" value="RJP57008.1"/>
    <property type="molecule type" value="Genomic_DNA"/>
</dbReference>
<keyword evidence="1" id="KW-0732">Signal</keyword>
<feature type="signal peptide" evidence="1">
    <location>
        <begin position="1"/>
        <end position="22"/>
    </location>
</feature>
<sequence length="122" mass="12726">MDAVNKTGLLLLLCAAMMCVQAGCTTGDEAGISGESNIARDIEETSRQVGQSVADAGQSGVETIDNAGEKSGVKNVVKGVGQVVVDTTEDIGRPQRGEVMGNELTLFPPETENEGKVLKIEF</sequence>
<gene>
    <name evidence="2" type="ORF">C4541_11060</name>
</gene>